<accession>A0A3M7QIH4</accession>
<keyword evidence="2" id="KW-1185">Reference proteome</keyword>
<organism evidence="1 2">
    <name type="scientific">Brachionus plicatilis</name>
    <name type="common">Marine rotifer</name>
    <name type="synonym">Brachionus muelleri</name>
    <dbReference type="NCBI Taxonomy" id="10195"/>
    <lineage>
        <taxon>Eukaryota</taxon>
        <taxon>Metazoa</taxon>
        <taxon>Spiralia</taxon>
        <taxon>Gnathifera</taxon>
        <taxon>Rotifera</taxon>
        <taxon>Eurotatoria</taxon>
        <taxon>Monogononta</taxon>
        <taxon>Pseudotrocha</taxon>
        <taxon>Ploima</taxon>
        <taxon>Brachionidae</taxon>
        <taxon>Brachionus</taxon>
    </lineage>
</organism>
<sequence length="66" mass="7756">MKYERLYGDAKKENLKKLKNKSNTIKIIKPCKNDKKLTLLTLEQAFACYAVIYNKIFIPINNLSNY</sequence>
<reference evidence="1 2" key="1">
    <citation type="journal article" date="2018" name="Sci. Rep.">
        <title>Genomic signatures of local adaptation to the degree of environmental predictability in rotifers.</title>
        <authorList>
            <person name="Franch-Gras L."/>
            <person name="Hahn C."/>
            <person name="Garcia-Roger E.M."/>
            <person name="Carmona M.J."/>
            <person name="Serra M."/>
            <person name="Gomez A."/>
        </authorList>
    </citation>
    <scope>NUCLEOTIDE SEQUENCE [LARGE SCALE GENOMIC DNA]</scope>
    <source>
        <strain evidence="1">HYR1</strain>
    </source>
</reference>
<gene>
    <name evidence="1" type="ORF">BpHYR1_002709</name>
</gene>
<dbReference type="Proteomes" id="UP000276133">
    <property type="component" value="Unassembled WGS sequence"/>
</dbReference>
<proteinExistence type="predicted"/>
<evidence type="ECO:0000313" key="2">
    <source>
        <dbReference type="Proteomes" id="UP000276133"/>
    </source>
</evidence>
<dbReference type="AlphaFoldDB" id="A0A3M7QIH4"/>
<dbReference type="EMBL" id="REGN01006122">
    <property type="protein sequence ID" value="RNA10748.1"/>
    <property type="molecule type" value="Genomic_DNA"/>
</dbReference>
<comment type="caution">
    <text evidence="1">The sequence shown here is derived from an EMBL/GenBank/DDBJ whole genome shotgun (WGS) entry which is preliminary data.</text>
</comment>
<name>A0A3M7QIH4_BRAPC</name>
<protein>
    <submittedName>
        <fullName evidence="1">Uncharacterized protein</fullName>
    </submittedName>
</protein>
<evidence type="ECO:0000313" key="1">
    <source>
        <dbReference type="EMBL" id="RNA10748.1"/>
    </source>
</evidence>